<evidence type="ECO:0000313" key="3">
    <source>
        <dbReference type="Proteomes" id="UP001222325"/>
    </source>
</evidence>
<accession>A0AAD6TXN9</accession>
<keyword evidence="3" id="KW-1185">Reference proteome</keyword>
<proteinExistence type="predicted"/>
<sequence length="93" mass="10159">MLRRYKLLLTTAQILPHVVASRIHTLDRRPRDVAASALRSNAAAPTPALKSTSTCRPVPPRVVHPRARPACRVSRTPSASPRAGAHTRLRVVT</sequence>
<reference evidence="2" key="1">
    <citation type="submission" date="2023-03" db="EMBL/GenBank/DDBJ databases">
        <title>Massive genome expansion in bonnet fungi (Mycena s.s.) driven by repeated elements and novel gene families across ecological guilds.</title>
        <authorList>
            <consortium name="Lawrence Berkeley National Laboratory"/>
            <person name="Harder C.B."/>
            <person name="Miyauchi S."/>
            <person name="Viragh M."/>
            <person name="Kuo A."/>
            <person name="Thoen E."/>
            <person name="Andreopoulos B."/>
            <person name="Lu D."/>
            <person name="Skrede I."/>
            <person name="Drula E."/>
            <person name="Henrissat B."/>
            <person name="Morin E."/>
            <person name="Kohler A."/>
            <person name="Barry K."/>
            <person name="LaButti K."/>
            <person name="Morin E."/>
            <person name="Salamov A."/>
            <person name="Lipzen A."/>
            <person name="Mereny Z."/>
            <person name="Hegedus B."/>
            <person name="Baldrian P."/>
            <person name="Stursova M."/>
            <person name="Weitz H."/>
            <person name="Taylor A."/>
            <person name="Grigoriev I.V."/>
            <person name="Nagy L.G."/>
            <person name="Martin F."/>
            <person name="Kauserud H."/>
        </authorList>
    </citation>
    <scope>NUCLEOTIDE SEQUENCE</scope>
    <source>
        <strain evidence="2">CBHHK173m</strain>
    </source>
</reference>
<gene>
    <name evidence="2" type="ORF">B0H15DRAFT_428689</name>
</gene>
<organism evidence="2 3">
    <name type="scientific">Mycena belliarum</name>
    <dbReference type="NCBI Taxonomy" id="1033014"/>
    <lineage>
        <taxon>Eukaryota</taxon>
        <taxon>Fungi</taxon>
        <taxon>Dikarya</taxon>
        <taxon>Basidiomycota</taxon>
        <taxon>Agaricomycotina</taxon>
        <taxon>Agaricomycetes</taxon>
        <taxon>Agaricomycetidae</taxon>
        <taxon>Agaricales</taxon>
        <taxon>Marasmiineae</taxon>
        <taxon>Mycenaceae</taxon>
        <taxon>Mycena</taxon>
    </lineage>
</organism>
<dbReference type="Proteomes" id="UP001222325">
    <property type="component" value="Unassembled WGS sequence"/>
</dbReference>
<comment type="caution">
    <text evidence="2">The sequence shown here is derived from an EMBL/GenBank/DDBJ whole genome shotgun (WGS) entry which is preliminary data.</text>
</comment>
<dbReference type="AlphaFoldDB" id="A0AAD6TXN9"/>
<dbReference type="EMBL" id="JARJCN010000042">
    <property type="protein sequence ID" value="KAJ7083141.1"/>
    <property type="molecule type" value="Genomic_DNA"/>
</dbReference>
<protein>
    <submittedName>
        <fullName evidence="2">Uncharacterized protein</fullName>
    </submittedName>
</protein>
<evidence type="ECO:0000313" key="2">
    <source>
        <dbReference type="EMBL" id="KAJ7083141.1"/>
    </source>
</evidence>
<name>A0AAD6TXN9_9AGAR</name>
<evidence type="ECO:0000256" key="1">
    <source>
        <dbReference type="SAM" id="MobiDB-lite"/>
    </source>
</evidence>
<feature type="region of interest" description="Disordered" evidence="1">
    <location>
        <begin position="38"/>
        <end position="93"/>
    </location>
</feature>